<gene>
    <name evidence="1" type="ORF">CFOL_v3_30794</name>
</gene>
<sequence length="111" mass="13388">MSRVFDGWMSLFEINEEDFGIANYYARFSSTEQHLQSYFLLLFPLLKCSSERLIWSCFYFFLALIRHEVHFDSRLSIQVLLPIMEDLLVLYLLWRRYILDLVASLHRLCPL</sequence>
<accession>A0A1Q3D521</accession>
<dbReference type="InParanoid" id="A0A1Q3D521"/>
<keyword evidence="2" id="KW-1185">Reference proteome</keyword>
<proteinExistence type="predicted"/>
<evidence type="ECO:0000313" key="2">
    <source>
        <dbReference type="Proteomes" id="UP000187406"/>
    </source>
</evidence>
<name>A0A1Q3D521_CEPFO</name>
<evidence type="ECO:0000313" key="1">
    <source>
        <dbReference type="EMBL" id="GAV87368.1"/>
    </source>
</evidence>
<organism evidence="1 2">
    <name type="scientific">Cephalotus follicularis</name>
    <name type="common">Albany pitcher plant</name>
    <dbReference type="NCBI Taxonomy" id="3775"/>
    <lineage>
        <taxon>Eukaryota</taxon>
        <taxon>Viridiplantae</taxon>
        <taxon>Streptophyta</taxon>
        <taxon>Embryophyta</taxon>
        <taxon>Tracheophyta</taxon>
        <taxon>Spermatophyta</taxon>
        <taxon>Magnoliopsida</taxon>
        <taxon>eudicotyledons</taxon>
        <taxon>Gunneridae</taxon>
        <taxon>Pentapetalae</taxon>
        <taxon>rosids</taxon>
        <taxon>fabids</taxon>
        <taxon>Oxalidales</taxon>
        <taxon>Cephalotaceae</taxon>
        <taxon>Cephalotus</taxon>
    </lineage>
</organism>
<dbReference type="EMBL" id="BDDD01004283">
    <property type="protein sequence ID" value="GAV87368.1"/>
    <property type="molecule type" value="Genomic_DNA"/>
</dbReference>
<comment type="caution">
    <text evidence="1">The sequence shown here is derived from an EMBL/GenBank/DDBJ whole genome shotgun (WGS) entry which is preliminary data.</text>
</comment>
<protein>
    <submittedName>
        <fullName evidence="1">Uncharacterized protein</fullName>
    </submittedName>
</protein>
<dbReference type="Proteomes" id="UP000187406">
    <property type="component" value="Unassembled WGS sequence"/>
</dbReference>
<reference evidence="2" key="1">
    <citation type="submission" date="2016-04" db="EMBL/GenBank/DDBJ databases">
        <title>Cephalotus genome sequencing.</title>
        <authorList>
            <person name="Fukushima K."/>
            <person name="Hasebe M."/>
            <person name="Fang X."/>
        </authorList>
    </citation>
    <scope>NUCLEOTIDE SEQUENCE [LARGE SCALE GENOMIC DNA]</scope>
    <source>
        <strain evidence="2">cv. St1</strain>
    </source>
</reference>
<dbReference type="AlphaFoldDB" id="A0A1Q3D521"/>